<dbReference type="Gene3D" id="3.40.720.10">
    <property type="entry name" value="Alkaline Phosphatase, subunit A"/>
    <property type="match status" value="1"/>
</dbReference>
<evidence type="ECO:0000313" key="3">
    <source>
        <dbReference type="EMBL" id="MTU42720.1"/>
    </source>
</evidence>
<gene>
    <name evidence="3" type="ORF">GMD42_03590</name>
</gene>
<dbReference type="PANTHER" id="PTHR43751:SF3">
    <property type="entry name" value="SULFATASE N-TERMINAL DOMAIN-CONTAINING PROTEIN"/>
    <property type="match status" value="1"/>
</dbReference>
<proteinExistence type="predicted"/>
<dbReference type="PIRSF" id="PIRSF004950">
    <property type="entry name" value="Mmb_sulf_HI0842"/>
    <property type="match status" value="1"/>
</dbReference>
<dbReference type="InterPro" id="IPR024588">
    <property type="entry name" value="YejM_N"/>
</dbReference>
<dbReference type="CDD" id="cd16148">
    <property type="entry name" value="sulfatase_like"/>
    <property type="match status" value="1"/>
</dbReference>
<dbReference type="GO" id="GO:0016740">
    <property type="term" value="F:transferase activity"/>
    <property type="evidence" value="ECO:0007669"/>
    <property type="project" value="UniProtKB-KW"/>
</dbReference>
<dbReference type="InterPro" id="IPR000917">
    <property type="entry name" value="Sulfatase_N"/>
</dbReference>
<dbReference type="InterPro" id="IPR017850">
    <property type="entry name" value="Alkaline_phosphatase_core_sf"/>
</dbReference>
<evidence type="ECO:0000259" key="2">
    <source>
        <dbReference type="Pfam" id="PF11893"/>
    </source>
</evidence>
<keyword evidence="3" id="KW-0378">Hydrolase</keyword>
<evidence type="ECO:0000259" key="1">
    <source>
        <dbReference type="Pfam" id="PF00884"/>
    </source>
</evidence>
<dbReference type="AlphaFoldDB" id="A0A6I3S8N6"/>
<accession>A0A6I3S8N6</accession>
<dbReference type="SUPFAM" id="SSF53649">
    <property type="entry name" value="Alkaline phosphatase-like"/>
    <property type="match status" value="1"/>
</dbReference>
<feature type="domain" description="Inner membrane protein YejM N-terminal" evidence="2">
    <location>
        <begin position="4"/>
        <end position="239"/>
    </location>
</feature>
<organism evidence="3 4">
    <name type="scientific">Parasutterella excrementihominis</name>
    <dbReference type="NCBI Taxonomy" id="487175"/>
    <lineage>
        <taxon>Bacteria</taxon>
        <taxon>Pseudomonadati</taxon>
        <taxon>Pseudomonadota</taxon>
        <taxon>Betaproteobacteria</taxon>
        <taxon>Burkholderiales</taxon>
        <taxon>Sutterellaceae</taxon>
        <taxon>Parasutterella</taxon>
    </lineage>
</organism>
<comment type="caution">
    <text evidence="3">The sequence shown here is derived from an EMBL/GenBank/DDBJ whole genome shotgun (WGS) entry which is preliminary data.</text>
</comment>
<dbReference type="PANTHER" id="PTHR43751">
    <property type="entry name" value="SULFATASE"/>
    <property type="match status" value="1"/>
</dbReference>
<reference evidence="3 4" key="1">
    <citation type="journal article" date="2019" name="Nat. Med.">
        <title>A library of human gut bacterial isolates paired with longitudinal multiomics data enables mechanistic microbiome research.</title>
        <authorList>
            <person name="Poyet M."/>
            <person name="Groussin M."/>
            <person name="Gibbons S.M."/>
            <person name="Avila-Pacheco J."/>
            <person name="Jiang X."/>
            <person name="Kearney S.M."/>
            <person name="Perrotta A.R."/>
            <person name="Berdy B."/>
            <person name="Zhao S."/>
            <person name="Lieberman T.D."/>
            <person name="Swanson P.K."/>
            <person name="Smith M."/>
            <person name="Roesemann S."/>
            <person name="Alexander J.E."/>
            <person name="Rich S.A."/>
            <person name="Livny J."/>
            <person name="Vlamakis H."/>
            <person name="Clish C."/>
            <person name="Bullock K."/>
            <person name="Deik A."/>
            <person name="Scott J."/>
            <person name="Pierce K.A."/>
            <person name="Xavier R.J."/>
            <person name="Alm E.J."/>
        </authorList>
    </citation>
    <scope>NUCLEOTIDE SEQUENCE [LARGE SCALE GENOMIC DNA]</scope>
    <source>
        <strain evidence="3 4">BIOML-A2</strain>
    </source>
</reference>
<dbReference type="GO" id="GO:0016787">
    <property type="term" value="F:hydrolase activity"/>
    <property type="evidence" value="ECO:0007669"/>
    <property type="project" value="UniProtKB-KW"/>
</dbReference>
<dbReference type="InterPro" id="IPR052701">
    <property type="entry name" value="GAG_Ulvan_Degrading_Sulfatases"/>
</dbReference>
<dbReference type="Proteomes" id="UP000462362">
    <property type="component" value="Unassembled WGS sequence"/>
</dbReference>
<name>A0A6I3S8N6_9BURK</name>
<dbReference type="Pfam" id="PF11893">
    <property type="entry name" value="DUF3413"/>
    <property type="match status" value="1"/>
</dbReference>
<dbReference type="EMBL" id="WNCL01000007">
    <property type="protein sequence ID" value="MTU42720.1"/>
    <property type="molecule type" value="Genomic_DNA"/>
</dbReference>
<dbReference type="RefSeq" id="WP_008811134.1">
    <property type="nucleotide sequence ID" value="NZ_CALXOM010000033.1"/>
</dbReference>
<keyword evidence="3" id="KW-0808">Transferase</keyword>
<sequence>MNTKNMKFFIYFPLLLGLIFSILSFRFTSPDEFTGAPLWSPVYFFSYSFFYYSFLNLLLAAPFALISLVNKKVGKFCAYIVLSVFLIFFVTDSFVYQQFRLHLNIAMLQMTLLGGGQVVSFSGSMILQICLLMGACFIAALVCFWLANVLSNTQPRFKPSYLLAFTLVGLFVCQGVYGFGFAYHNPYTSKVEENLPLSRPLHFNKLLIKTGLVSREDVYTFKKTDAKGAMNYPLSKLDCSGGEGYNIVFLVVDALRFDMITEQTMPNVTAFSKNAINFKDHYSGGINTRHGIFTLFTGIPGSYWDSSKASKSGSALIKALQTRGYEIGLFASAPLTMPEFNQTVFATLPDARLNSKGNNPIEKDESAIEDMEKWLTSVPKNKPFFAFLFLDSVHSAIFPETEEFTVFKPYWKEVNQIKLSNDFDRTPYFNRYKNSVFFTDKNLGRALSFLGKNIDIDKTIIVITSDHGEEFNDTGKNYWGHNGNFTKYQAQIPFIVKWPGKASIDIGYRTSALDVVPTLLPRVLGCKNPVSDYSVGKDLFEPSGRNPFVYVSNYSKDAFVEKDRVVLINEIGVLSFLDPAYNPAKDQSVPPYLKQVLEESSRFLKKH</sequence>
<dbReference type="Pfam" id="PF00884">
    <property type="entry name" value="Sulfatase"/>
    <property type="match status" value="1"/>
</dbReference>
<feature type="domain" description="Sulfatase N-terminal" evidence="1">
    <location>
        <begin position="246"/>
        <end position="521"/>
    </location>
</feature>
<dbReference type="InterPro" id="IPR012159">
    <property type="entry name" value="YejM-like"/>
</dbReference>
<protein>
    <submittedName>
        <fullName evidence="3">Sulfatase-like hydrolase/transferase</fullName>
    </submittedName>
</protein>
<evidence type="ECO:0000313" key="4">
    <source>
        <dbReference type="Proteomes" id="UP000462362"/>
    </source>
</evidence>